<accession>A0AAN8N4B4</accession>
<reference evidence="2 3" key="1">
    <citation type="submission" date="2019-10" db="EMBL/GenBank/DDBJ databases">
        <authorList>
            <person name="Palmer J.M."/>
        </authorList>
    </citation>
    <scope>NUCLEOTIDE SEQUENCE [LARGE SCALE GENOMIC DNA]</scope>
    <source>
        <strain evidence="2 3">TWF718</strain>
    </source>
</reference>
<sequence>MTFKIINRELEDAPVQQSQVASNIFEPPNVSDPIPVPERQNPAPTVPKNQLKDSVSTQFDFASPAAMTTKSTSSTDNIDRKDNTTAESSSSAADYPRRYAEYAEDFILRNLKKFGDLGDL</sequence>
<evidence type="ECO:0000313" key="2">
    <source>
        <dbReference type="EMBL" id="KAK6348118.1"/>
    </source>
</evidence>
<feature type="compositionally biased region" description="Basic and acidic residues" evidence="1">
    <location>
        <begin position="1"/>
        <end position="11"/>
    </location>
</feature>
<evidence type="ECO:0000313" key="3">
    <source>
        <dbReference type="Proteomes" id="UP001313282"/>
    </source>
</evidence>
<name>A0AAN8N4B4_9PEZI</name>
<feature type="compositionally biased region" description="Polar residues" evidence="1">
    <location>
        <begin position="52"/>
        <end position="76"/>
    </location>
</feature>
<comment type="caution">
    <text evidence="2">The sequence shown here is derived from an EMBL/GenBank/DDBJ whole genome shotgun (WGS) entry which is preliminary data.</text>
</comment>
<feature type="region of interest" description="Disordered" evidence="1">
    <location>
        <begin position="1"/>
        <end position="95"/>
    </location>
</feature>
<dbReference type="EMBL" id="JAVHNR010000003">
    <property type="protein sequence ID" value="KAK6348118.1"/>
    <property type="molecule type" value="Genomic_DNA"/>
</dbReference>
<keyword evidence="3" id="KW-1185">Reference proteome</keyword>
<dbReference type="Proteomes" id="UP001313282">
    <property type="component" value="Unassembled WGS sequence"/>
</dbReference>
<organism evidence="2 3">
    <name type="scientific">Orbilia javanica</name>
    <dbReference type="NCBI Taxonomy" id="47235"/>
    <lineage>
        <taxon>Eukaryota</taxon>
        <taxon>Fungi</taxon>
        <taxon>Dikarya</taxon>
        <taxon>Ascomycota</taxon>
        <taxon>Pezizomycotina</taxon>
        <taxon>Orbiliomycetes</taxon>
        <taxon>Orbiliales</taxon>
        <taxon>Orbiliaceae</taxon>
        <taxon>Orbilia</taxon>
    </lineage>
</organism>
<dbReference type="AlphaFoldDB" id="A0AAN8N4B4"/>
<gene>
    <name evidence="2" type="ORF">TWF718_005933</name>
</gene>
<proteinExistence type="predicted"/>
<evidence type="ECO:0000256" key="1">
    <source>
        <dbReference type="SAM" id="MobiDB-lite"/>
    </source>
</evidence>
<protein>
    <submittedName>
        <fullName evidence="2">Uncharacterized protein</fullName>
    </submittedName>
</protein>